<accession>A0ABR8ESW4</accession>
<keyword evidence="3" id="KW-1185">Reference proteome</keyword>
<proteinExistence type="predicted"/>
<comment type="caution">
    <text evidence="2">The sequence shown here is derived from an EMBL/GenBank/DDBJ whole genome shotgun (WGS) entry which is preliminary data.</text>
</comment>
<feature type="compositionally biased region" description="Basic and acidic residues" evidence="1">
    <location>
        <begin position="1"/>
        <end position="16"/>
    </location>
</feature>
<gene>
    <name evidence="2" type="ORF">H6G95_08665</name>
</gene>
<sequence length="274" mass="30917">MSEKKTEKKSGEEPKRGIPLYADRSEPEINDPALSQATTVWRGSNDISFKLLRCLEAMRDLSKSMEGLAKLNDPTSEKRLVKQLASPLFALGSGILDMFNELESNAKDYTLIGSTQHKEIISRKKKFIVEVPTDNKSNLRIVRDKIDSHIDKIAVIRPEDYWIYVDILSFLKCMKSCLEQILYLLSLDVYGWTRDSGHPDVWSLMSVDGTVVDFYMQNGEPVAIINVTLVKSPKHGVLSEIKAFVPLYNEVASKCQGIELIKISKSDKTESSQI</sequence>
<name>A0ABR8ESW4_NOSLI</name>
<organism evidence="2 3">
    <name type="scientific">Nostoc linckia FACHB-391</name>
    <dbReference type="NCBI Taxonomy" id="2692906"/>
    <lineage>
        <taxon>Bacteria</taxon>
        <taxon>Bacillati</taxon>
        <taxon>Cyanobacteriota</taxon>
        <taxon>Cyanophyceae</taxon>
        <taxon>Nostocales</taxon>
        <taxon>Nostocaceae</taxon>
        <taxon>Nostoc</taxon>
    </lineage>
</organism>
<evidence type="ECO:0000313" key="3">
    <source>
        <dbReference type="Proteomes" id="UP000604661"/>
    </source>
</evidence>
<feature type="region of interest" description="Disordered" evidence="1">
    <location>
        <begin position="1"/>
        <end position="26"/>
    </location>
</feature>
<evidence type="ECO:0000313" key="2">
    <source>
        <dbReference type="EMBL" id="MBD2560687.1"/>
    </source>
</evidence>
<dbReference type="RefSeq" id="WP_190895151.1">
    <property type="nucleotide sequence ID" value="NZ_JACJTE010000006.1"/>
</dbReference>
<reference evidence="2 3" key="1">
    <citation type="journal article" date="2020" name="ISME J.">
        <title>Comparative genomics reveals insights into cyanobacterial evolution and habitat adaptation.</title>
        <authorList>
            <person name="Chen M.Y."/>
            <person name="Teng W.K."/>
            <person name="Zhao L."/>
            <person name="Hu C.X."/>
            <person name="Zhou Y.K."/>
            <person name="Han B.P."/>
            <person name="Song L.R."/>
            <person name="Shu W.S."/>
        </authorList>
    </citation>
    <scope>NUCLEOTIDE SEQUENCE [LARGE SCALE GENOMIC DNA]</scope>
    <source>
        <strain evidence="2 3">FACHB-391</strain>
    </source>
</reference>
<protein>
    <submittedName>
        <fullName evidence="2">Uncharacterized protein</fullName>
    </submittedName>
</protein>
<dbReference type="EMBL" id="JACJTE010000006">
    <property type="protein sequence ID" value="MBD2560687.1"/>
    <property type="molecule type" value="Genomic_DNA"/>
</dbReference>
<dbReference type="Proteomes" id="UP000604661">
    <property type="component" value="Unassembled WGS sequence"/>
</dbReference>
<evidence type="ECO:0000256" key="1">
    <source>
        <dbReference type="SAM" id="MobiDB-lite"/>
    </source>
</evidence>